<name>A0A653DDZ9_CALMS</name>
<sequence>MNFKTINTVIESTKHQLVCKFTNNRIIKMKGAYILCLAIIAVCAHQSQAFPAGEAPAAPSSEPASPAAGEAQAAPSAEPTSPAAGEAPAAPSSEPTSPAAGEAPAAPSSEPTSPAAGEAPAAPSPEPTSTAASEAPAASPSEPAPRAAGEAPAALSPEPASSATGEAPAAPPSEQPTPAADEAPAAPSSEPAPPAAEARRKRSVSPAPKSMRVRRGKHLGNRRHIAEMTIEAIEQWKVTLNHVSQFCRKEVAQAFTSAGIAFPGVARPNIYRTSGDCNDQIFEAFRKYFDREAKPWKRFVHNTFEMENPDLTFFLELFGESGGLVRKITPEEKGFYLDVEWQRDVFKILHEVTSYTPDECREETGLLFDVVVGESLDVGFEDGKKNFRVTEKCSEHSYIALQSFFFRL</sequence>
<organism evidence="2 3">
    <name type="scientific">Callosobruchus maculatus</name>
    <name type="common">Southern cowpea weevil</name>
    <name type="synonym">Pulse bruchid</name>
    <dbReference type="NCBI Taxonomy" id="64391"/>
    <lineage>
        <taxon>Eukaryota</taxon>
        <taxon>Metazoa</taxon>
        <taxon>Ecdysozoa</taxon>
        <taxon>Arthropoda</taxon>
        <taxon>Hexapoda</taxon>
        <taxon>Insecta</taxon>
        <taxon>Pterygota</taxon>
        <taxon>Neoptera</taxon>
        <taxon>Endopterygota</taxon>
        <taxon>Coleoptera</taxon>
        <taxon>Polyphaga</taxon>
        <taxon>Cucujiformia</taxon>
        <taxon>Chrysomeloidea</taxon>
        <taxon>Chrysomelidae</taxon>
        <taxon>Bruchinae</taxon>
        <taxon>Bruchini</taxon>
        <taxon>Callosobruchus</taxon>
    </lineage>
</organism>
<reference evidence="2 3" key="1">
    <citation type="submission" date="2019-01" db="EMBL/GenBank/DDBJ databases">
        <authorList>
            <person name="Sayadi A."/>
        </authorList>
    </citation>
    <scope>NUCLEOTIDE SEQUENCE [LARGE SCALE GENOMIC DNA]</scope>
</reference>
<protein>
    <submittedName>
        <fullName evidence="2">Uncharacterized protein</fullName>
    </submittedName>
</protein>
<dbReference type="AlphaFoldDB" id="A0A653DDZ9"/>
<feature type="compositionally biased region" description="Low complexity" evidence="1">
    <location>
        <begin position="178"/>
        <end position="189"/>
    </location>
</feature>
<dbReference type="EMBL" id="CAACVG010011600">
    <property type="protein sequence ID" value="VEN58419.1"/>
    <property type="molecule type" value="Genomic_DNA"/>
</dbReference>
<proteinExistence type="predicted"/>
<evidence type="ECO:0000313" key="3">
    <source>
        <dbReference type="Proteomes" id="UP000410492"/>
    </source>
</evidence>
<feature type="region of interest" description="Disordered" evidence="1">
    <location>
        <begin position="52"/>
        <end position="217"/>
    </location>
</feature>
<dbReference type="Proteomes" id="UP000410492">
    <property type="component" value="Unassembled WGS sequence"/>
</dbReference>
<accession>A0A653DDZ9</accession>
<gene>
    <name evidence="2" type="ORF">CALMAC_LOCUS16791</name>
</gene>
<feature type="non-terminal residue" evidence="2">
    <location>
        <position position="408"/>
    </location>
</feature>
<keyword evidence="3" id="KW-1185">Reference proteome</keyword>
<feature type="compositionally biased region" description="Low complexity" evidence="1">
    <location>
        <begin position="52"/>
        <end position="164"/>
    </location>
</feature>
<evidence type="ECO:0000256" key="1">
    <source>
        <dbReference type="SAM" id="MobiDB-lite"/>
    </source>
</evidence>
<evidence type="ECO:0000313" key="2">
    <source>
        <dbReference type="EMBL" id="VEN58419.1"/>
    </source>
</evidence>